<dbReference type="VEuPathDB" id="FungiDB:SDRG_11126"/>
<dbReference type="RefSeq" id="XP_008615376.1">
    <property type="nucleotide sequence ID" value="XM_008617154.1"/>
</dbReference>
<dbReference type="InterPro" id="IPR039674">
    <property type="entry name" value="FLASH"/>
</dbReference>
<dbReference type="OrthoDB" id="1938039at2759"/>
<accession>T0RFZ2</accession>
<keyword evidence="3" id="KW-1185">Reference proteome</keyword>
<dbReference type="EMBL" id="JH767170">
    <property type="protein sequence ID" value="EQC31203.1"/>
    <property type="molecule type" value="Genomic_DNA"/>
</dbReference>
<feature type="compositionally biased region" description="Basic and acidic residues" evidence="1">
    <location>
        <begin position="95"/>
        <end position="114"/>
    </location>
</feature>
<dbReference type="OMA" id="EKLMQPR"/>
<dbReference type="GO" id="GO:0003714">
    <property type="term" value="F:transcription corepressor activity"/>
    <property type="evidence" value="ECO:0007669"/>
    <property type="project" value="TreeGrafter"/>
</dbReference>
<reference evidence="2 3" key="1">
    <citation type="submission" date="2012-04" db="EMBL/GenBank/DDBJ databases">
        <title>The Genome Sequence of Saprolegnia declina VS20.</title>
        <authorList>
            <consortium name="The Broad Institute Genome Sequencing Platform"/>
            <person name="Russ C."/>
            <person name="Nusbaum C."/>
            <person name="Tyler B."/>
            <person name="van West P."/>
            <person name="Dieguez-Uribeondo J."/>
            <person name="de Bruijn I."/>
            <person name="Tripathy S."/>
            <person name="Jiang R."/>
            <person name="Young S.K."/>
            <person name="Zeng Q."/>
            <person name="Gargeya S."/>
            <person name="Fitzgerald M."/>
            <person name="Haas B."/>
            <person name="Abouelleil A."/>
            <person name="Alvarado L."/>
            <person name="Arachchi H.M."/>
            <person name="Berlin A."/>
            <person name="Chapman S.B."/>
            <person name="Goldberg J."/>
            <person name="Griggs A."/>
            <person name="Gujja S."/>
            <person name="Hansen M."/>
            <person name="Howarth C."/>
            <person name="Imamovic A."/>
            <person name="Larimer J."/>
            <person name="McCowen C."/>
            <person name="Montmayeur A."/>
            <person name="Murphy C."/>
            <person name="Neiman D."/>
            <person name="Pearson M."/>
            <person name="Priest M."/>
            <person name="Roberts A."/>
            <person name="Saif S."/>
            <person name="Shea T."/>
            <person name="Sisk P."/>
            <person name="Sykes S."/>
            <person name="Wortman J."/>
            <person name="Nusbaum C."/>
            <person name="Birren B."/>
        </authorList>
    </citation>
    <scope>NUCLEOTIDE SEQUENCE [LARGE SCALE GENOMIC DNA]</scope>
    <source>
        <strain evidence="2 3">VS20</strain>
    </source>
</reference>
<dbReference type="InParanoid" id="T0RFZ2"/>
<feature type="compositionally biased region" description="Basic and acidic residues" evidence="1">
    <location>
        <begin position="123"/>
        <end position="132"/>
    </location>
</feature>
<dbReference type="PANTHER" id="PTHR15489">
    <property type="entry name" value="CASPASE 8 ASSOCIATED PROTEIN 2"/>
    <property type="match status" value="1"/>
</dbReference>
<evidence type="ECO:0000256" key="1">
    <source>
        <dbReference type="SAM" id="MobiDB-lite"/>
    </source>
</evidence>
<protein>
    <submittedName>
        <fullName evidence="2">Uncharacterized protein</fullName>
    </submittedName>
</protein>
<feature type="region of interest" description="Disordered" evidence="1">
    <location>
        <begin position="87"/>
        <end position="132"/>
    </location>
</feature>
<evidence type="ECO:0000313" key="3">
    <source>
        <dbReference type="Proteomes" id="UP000030762"/>
    </source>
</evidence>
<proteinExistence type="predicted"/>
<organism evidence="2 3">
    <name type="scientific">Saprolegnia diclina (strain VS20)</name>
    <dbReference type="NCBI Taxonomy" id="1156394"/>
    <lineage>
        <taxon>Eukaryota</taxon>
        <taxon>Sar</taxon>
        <taxon>Stramenopiles</taxon>
        <taxon>Oomycota</taxon>
        <taxon>Saprolegniomycetes</taxon>
        <taxon>Saprolegniales</taxon>
        <taxon>Saprolegniaceae</taxon>
        <taxon>Saprolegnia</taxon>
    </lineage>
</organism>
<name>T0RFZ2_SAPDV</name>
<dbReference type="Proteomes" id="UP000030762">
    <property type="component" value="Unassembled WGS sequence"/>
</dbReference>
<dbReference type="eggNOG" id="ENOG502SCIF">
    <property type="taxonomic scope" value="Eukaryota"/>
</dbReference>
<dbReference type="AlphaFoldDB" id="T0RFZ2"/>
<sequence length="132" mass="14928">MEDLYGDLDTSVTGLSSVHLKTQLQEITAKYEALLKEAGNLQHANAQLGERNQVLERNISVLFATAQTEIGRKDKAIQALRDEVQQAQEKLMQPRKADHSRPSSYDARARDHRPPSASSRPFSARDSRDYHR</sequence>
<gene>
    <name evidence="2" type="ORF">SDRG_11126</name>
</gene>
<dbReference type="PANTHER" id="PTHR15489:SF2">
    <property type="entry name" value="CASP8-ASSOCIATED PROTEIN 2"/>
    <property type="match status" value="1"/>
</dbReference>
<dbReference type="GeneID" id="19951853"/>
<evidence type="ECO:0000313" key="2">
    <source>
        <dbReference type="EMBL" id="EQC31203.1"/>
    </source>
</evidence>
<dbReference type="GO" id="GO:0036337">
    <property type="term" value="P:Fas signaling pathway"/>
    <property type="evidence" value="ECO:0007669"/>
    <property type="project" value="TreeGrafter"/>
</dbReference>
<dbReference type="GO" id="GO:0005739">
    <property type="term" value="C:mitochondrion"/>
    <property type="evidence" value="ECO:0007669"/>
    <property type="project" value="TreeGrafter"/>
</dbReference>